<gene>
    <name evidence="4" type="ORF">OEZ85_011462</name>
</gene>
<dbReference type="Pfam" id="PF00560">
    <property type="entry name" value="LRR_1"/>
    <property type="match status" value="1"/>
</dbReference>
<comment type="subcellular location">
    <subcellularLocation>
        <location evidence="1">Cytoplasm</location>
        <location evidence="1">Cytoskeleton</location>
        <location evidence="1">Cilium axoneme</location>
    </subcellularLocation>
</comment>
<organism evidence="4 5">
    <name type="scientific">Tetradesmus obliquus</name>
    <name type="common">Green alga</name>
    <name type="synonym">Acutodesmus obliquus</name>
    <dbReference type="NCBI Taxonomy" id="3088"/>
    <lineage>
        <taxon>Eukaryota</taxon>
        <taxon>Viridiplantae</taxon>
        <taxon>Chlorophyta</taxon>
        <taxon>core chlorophytes</taxon>
        <taxon>Chlorophyceae</taxon>
        <taxon>CS clade</taxon>
        <taxon>Sphaeropleales</taxon>
        <taxon>Scenedesmaceae</taxon>
        <taxon>Tetradesmus</taxon>
    </lineage>
</organism>
<dbReference type="SMART" id="SM00369">
    <property type="entry name" value="LRR_TYP"/>
    <property type="match status" value="5"/>
</dbReference>
<dbReference type="Gene3D" id="3.80.10.10">
    <property type="entry name" value="Ribonuclease Inhibitor"/>
    <property type="match status" value="4"/>
</dbReference>
<evidence type="ECO:0008006" key="6">
    <source>
        <dbReference type="Google" id="ProtNLM"/>
    </source>
</evidence>
<dbReference type="PANTHER" id="PTHR48057">
    <property type="entry name" value="LEUCINE-RICH REPEAT SERINE/THREONINE-PROTEIN KINASE 1"/>
    <property type="match status" value="1"/>
</dbReference>
<dbReference type="Pfam" id="PF13855">
    <property type="entry name" value="LRR_8"/>
    <property type="match status" value="1"/>
</dbReference>
<dbReference type="InterPro" id="IPR001611">
    <property type="entry name" value="Leu-rich_rpt"/>
</dbReference>
<reference evidence="4 5" key="1">
    <citation type="submission" date="2023-05" db="EMBL/GenBank/DDBJ databases">
        <title>A 100% complete, gapless, phased diploid assembly of the Scenedesmus obliquus UTEX 3031 genome.</title>
        <authorList>
            <person name="Biondi T.C."/>
            <person name="Hanschen E.R."/>
            <person name="Kwon T."/>
            <person name="Eng W."/>
            <person name="Kruse C.P.S."/>
            <person name="Koehler S.I."/>
            <person name="Kunde Y."/>
            <person name="Gleasner C.D."/>
            <person name="You Mak K.T."/>
            <person name="Polle J."/>
            <person name="Hovde B.T."/>
            <person name="Starkenburg S.R."/>
        </authorList>
    </citation>
    <scope>NUCLEOTIDE SEQUENCE [LARGE SCALE GENOMIC DNA]</scope>
    <source>
        <strain evidence="4 5">DOE0152z</strain>
    </source>
</reference>
<keyword evidence="3" id="KW-0677">Repeat</keyword>
<keyword evidence="2" id="KW-0433">Leucine-rich repeat</keyword>
<dbReference type="InterPro" id="IPR052595">
    <property type="entry name" value="LRRC69/RLP"/>
</dbReference>
<protein>
    <recommendedName>
        <fullName evidence="6">Peptidase C1A papain C-terminal domain-containing protein</fullName>
    </recommendedName>
</protein>
<proteinExistence type="predicted"/>
<dbReference type="Gene3D" id="3.90.70.10">
    <property type="entry name" value="Cysteine proteinases"/>
    <property type="match status" value="1"/>
</dbReference>
<dbReference type="SUPFAM" id="SSF54001">
    <property type="entry name" value="Cysteine proteinases"/>
    <property type="match status" value="1"/>
</dbReference>
<evidence type="ECO:0000313" key="5">
    <source>
        <dbReference type="Proteomes" id="UP001244341"/>
    </source>
</evidence>
<dbReference type="EMBL" id="CP126210">
    <property type="protein sequence ID" value="WIA11339.1"/>
    <property type="molecule type" value="Genomic_DNA"/>
</dbReference>
<dbReference type="InterPro" id="IPR032675">
    <property type="entry name" value="LRR_dom_sf"/>
</dbReference>
<evidence type="ECO:0000313" key="4">
    <source>
        <dbReference type="EMBL" id="WIA11339.1"/>
    </source>
</evidence>
<dbReference type="Proteomes" id="UP001244341">
    <property type="component" value="Chromosome 3b"/>
</dbReference>
<dbReference type="SUPFAM" id="SSF52058">
    <property type="entry name" value="L domain-like"/>
    <property type="match status" value="2"/>
</dbReference>
<sequence>MAMCPQQQLRSLHIKCLNPPSSLALVLTQLTCLTSLNLECIMGLPQQQVSAVGQLATLRQLLLHVDVRGSSRASTTAGLEGLSGLQQLTALEVSLASYQQQPPAYISFAWPQQLSSSLLQLASLTISGDSCFVSGLHSIASRMQVLSLASSVLLKPEITFVEHGSSSSGLLLQPASAQGLGVAPDLLGAGAQATATAFEDFQDVLNLATVGGRGRGTRGSSGNIGGFSDAHDFEQTQAAMYYIAGSSESYTSPVIGKPRDQKSCLTCVAFAATEAVEMAVANAMRISHAQLQRKGLTASPMSLYYCSPGGRSCNTGWDIPLALRNLHIRRHGSVVTRITMPSDWEVQFNSSMRAVKGVDAAPYRYNASAKAAYGHALTIVGFDNQNFTWTLLNSWGSGNDPDNLRVKGGITADGRYKVNMGLLGVAQPEETYGVACEPTQGTKENLHGNRPWLNDRYRRLLTPLPPPSDMNETCFSYSTGPGEDVAFIVDHFDLDIRAFVQHTANRRLFRLEDFTYKFAYKLQAAEIALVIRTVASVTQVLAADPPRVECTGFDANGAASKAMCNSPTEAGNTACAAPGISSCTLHYKDINVTQLQPGSTVRVCNPNWAKGPEQFYRVAYLSGVPSLSGFKPDMPAKEAAALWTLARIATAQLGDLYSNLVSRDTIVVQCAPGQVGPGQVYSWLSPTTGAKFEYAAGCSDVRNADGTRNVTSLEMVVGAAPEQPDPSKVHPRLDDAMLYPLLRLQSLQRITLLVYGGLLPAQLGSLSRLKIIVIQHYCLTGALPPFLLRGLPDLSVLDVSRELGRTYVSPTGEQCGISGPVPAQWQSTQSKISFLKLAYNRLSGKLPNISSWLQLQSLLLQSNRFDGEVPVLWDAFFNAVTAKNIKVNQTNEMQIDLSSNMLAGAFPPWSTPLANSTQSRPFRYLNLDGNKGLTGCIPVTGYSKVQYADTRLTGLCFGDPSSVEGAQVAAMDMLLGPLLRLQQINGPYDAMLFRAFKLISTLGSVIDVGQTQATRFASAFLTPENPWASTITLGVEAIDGVEYITSIDVDLGGLNLTYLTPLAASLPYLKRFACHRCFVVNPSYPYVAGDLLLPPMLPLAAPRLESFVLASTGIRGTLPASYGNWPSLQTMNFQDNALTGTIPPWSNLSSIQYLQLRQNKLRGTLPAEMGLGNLPKTPEIDFSFNTGITGTIPAAWTHFSTAVIYLVETGVGGCIPDGVPVTIWSKACPGPYPYCSVTNTSDALVLSGLKAVLIAGGASPDGLISWDTTPQPTGPAATPRYCRLFNGVTCDNSSRVAQLDLTGLPIDIQASKLTLANIIKAITPLANLKVLVLPYLGISGSLSDVSQAGPDAFPSLATLDISGNPVITGPLPDELALLTNLRVLDVSGCGVSGSLPASFVALQQLREFRAVNCSGLKGPLPVEWGLLAELEVLAVTNAGISGPLPPEYADVYGAQQVAASAAAATTAATATAAGAVQHTRGAYGSLTPRSSGVSSSNEEEGRAQRMRAVKDYIAAQRKAAVAQNVAQAVQAAARSVTMGVDVAGLGMLKLRQLALNGNSLSGSLPAKYAHMTDLQVVNLSNNKLTCSIPLSFASLTKLTVLGLGHNQLQGPLPAAFVSLRQLAALDVSSNMLNGSSQSSLRLMAGPGFLLQCLLLDNNADVLLTEEGRRELVTKNEARIPQTGLAINDFSSPLCAQLI</sequence>
<dbReference type="InterPro" id="IPR038765">
    <property type="entry name" value="Papain-like_cys_pep_sf"/>
</dbReference>
<evidence type="ECO:0000256" key="1">
    <source>
        <dbReference type="ARBA" id="ARBA00004430"/>
    </source>
</evidence>
<keyword evidence="5" id="KW-1185">Reference proteome</keyword>
<dbReference type="InterPro" id="IPR003591">
    <property type="entry name" value="Leu-rich_rpt_typical-subtyp"/>
</dbReference>
<name>A0ABY8TQF0_TETOB</name>
<evidence type="ECO:0000256" key="2">
    <source>
        <dbReference type="ARBA" id="ARBA00022614"/>
    </source>
</evidence>
<accession>A0ABY8TQF0</accession>
<dbReference type="PANTHER" id="PTHR48057:SF7">
    <property type="entry name" value="LEUCINE-RICH REPEAT SERINE_THREONINE-PROTEIN KINASE 1"/>
    <property type="match status" value="1"/>
</dbReference>
<evidence type="ECO:0000256" key="3">
    <source>
        <dbReference type="ARBA" id="ARBA00022737"/>
    </source>
</evidence>